<accession>A0A6J3KLC1</accession>
<feature type="region of interest" description="Disordered" evidence="2">
    <location>
        <begin position="431"/>
        <end position="459"/>
    </location>
</feature>
<keyword evidence="3" id="KW-1185">Reference proteome</keyword>
<feature type="coiled-coil region" evidence="1">
    <location>
        <begin position="56"/>
        <end position="90"/>
    </location>
</feature>
<dbReference type="RefSeq" id="XP_033353051.1">
    <property type="nucleotide sequence ID" value="XM_033497160.1"/>
</dbReference>
<feature type="compositionally biased region" description="Basic and acidic residues" evidence="2">
    <location>
        <begin position="787"/>
        <end position="797"/>
    </location>
</feature>
<organism evidence="3 4">
    <name type="scientific">Bombus vosnesenskii</name>
    <dbReference type="NCBI Taxonomy" id="207650"/>
    <lineage>
        <taxon>Eukaryota</taxon>
        <taxon>Metazoa</taxon>
        <taxon>Ecdysozoa</taxon>
        <taxon>Arthropoda</taxon>
        <taxon>Hexapoda</taxon>
        <taxon>Insecta</taxon>
        <taxon>Pterygota</taxon>
        <taxon>Neoptera</taxon>
        <taxon>Endopterygota</taxon>
        <taxon>Hymenoptera</taxon>
        <taxon>Apocrita</taxon>
        <taxon>Aculeata</taxon>
        <taxon>Apoidea</taxon>
        <taxon>Anthophila</taxon>
        <taxon>Apidae</taxon>
        <taxon>Bombus</taxon>
        <taxon>Pyrobombus</taxon>
    </lineage>
</organism>
<proteinExistence type="predicted"/>
<feature type="region of interest" description="Disordered" evidence="2">
    <location>
        <begin position="171"/>
        <end position="206"/>
    </location>
</feature>
<feature type="compositionally biased region" description="Low complexity" evidence="2">
    <location>
        <begin position="811"/>
        <end position="822"/>
    </location>
</feature>
<sequence>MMAGTGVRVGGAGMLRARRRDCSVKPNRKLDRKSSRGMIYENEELRLRTIHINAEVEQGQNDIKKLRRENEQLRREIWSLRDEYDKLEEILKRQKCHPESEEYEDRSDEDGDLQSDYSFEEDEELSEEGEDTTKEPDKSEQLDNAENQKISTEKMTSNGLHRLHVDFDDLSVVDEEEEPKRDKDKKEVSSEDVLQSKEQKSPLSILKSRQLHDNIPFCPGTYQSSTCLGSSTYYNEYPFKFPSTLNLMLPADASTMLTSPCPRINADRIGPISSLAGPAINEINDQIIHAPPVGWQSNVIMPQTQVTTYGATDTDGTPSIQSFATIHQDQLKQQFASTIGGFPNFPSFVQRRGVGLKLSNNPLNSTFFGNSRQNSEKMIENGWSTNANLPNMKGSTDLSVSDATKIETEESPGLSGAEKPKHFFAPLPSKLKKQTEESSPTVSHFGTGNSSSSGKTGSTVISKSQFTSQKGSVDLYVDGAIPYEGNLLNDKSEQRTFLSTDNLLIAEVKSGTANQLTKSMSWQDLPSKSQTASVNQSNSKQQILTRSDNTLDSISDSKPYKSYLNVTLKAPRVEQAVSPDIPEIPKLPTIDYRLFKNPFLRSFEPSTSYMNQNNVTRPLSVQVNDDNLCCYPSQSEVPTFNRVPFSERYRPVQSDKNRLLIPSNQLMNGKLMSPTSKPQIQVTSFERPSPHTLVGPPTPYEFNTMRRLNTNPYLHTQNLYQNVPFLPRGGLYPQRGMMYYDNLTLKVPAQTQTSIDGDSHQEDEHVFSHEESVPSTPSGRRKRTSKKEKCSANKEQKPASPTVQRKYKKQSSVTSSEVPESPGKSTRKKPTRLSITTTTSEGQEDKNESRSSSSGQDSPKKEQMRRVSLYFNAKKRPSLTSMRTVRSGSLDIGREKEAMVLNSERERTNSVSSREIGSVKARKASTSSGNVPWCACWGNGCV</sequence>
<feature type="region of interest" description="Disordered" evidence="2">
    <location>
        <begin position="95"/>
        <end position="146"/>
    </location>
</feature>
<evidence type="ECO:0000313" key="4">
    <source>
        <dbReference type="RefSeq" id="XP_033353051.1"/>
    </source>
</evidence>
<gene>
    <name evidence="4" type="primary">LOC117235286</name>
</gene>
<feature type="region of interest" description="Disordered" evidence="2">
    <location>
        <begin position="902"/>
        <end position="929"/>
    </location>
</feature>
<dbReference type="KEGG" id="bvk:117235286"/>
<evidence type="ECO:0000313" key="3">
    <source>
        <dbReference type="Proteomes" id="UP000504631"/>
    </source>
</evidence>
<feature type="compositionally biased region" description="Acidic residues" evidence="2">
    <location>
        <begin position="101"/>
        <end position="130"/>
    </location>
</feature>
<reference evidence="4" key="1">
    <citation type="submission" date="2025-08" db="UniProtKB">
        <authorList>
            <consortium name="RefSeq"/>
        </authorList>
    </citation>
    <scope>IDENTIFICATION</scope>
    <source>
        <tissue evidence="4">Muscle</tissue>
    </source>
</reference>
<feature type="compositionally biased region" description="Basic and acidic residues" evidence="2">
    <location>
        <begin position="757"/>
        <end position="772"/>
    </location>
</feature>
<dbReference type="Proteomes" id="UP000504631">
    <property type="component" value="Unplaced"/>
</dbReference>
<feature type="compositionally biased region" description="Basic and acidic residues" evidence="2">
    <location>
        <begin position="178"/>
        <end position="200"/>
    </location>
</feature>
<feature type="region of interest" description="Disordered" evidence="2">
    <location>
        <begin position="752"/>
        <end position="864"/>
    </location>
</feature>
<keyword evidence="1" id="KW-0175">Coiled coil</keyword>
<protein>
    <submittedName>
        <fullName evidence="4">Uncharacterized protein LOC117235286 isoform X1</fullName>
    </submittedName>
</protein>
<dbReference type="AlphaFoldDB" id="A0A6J3KLC1"/>
<feature type="compositionally biased region" description="Basic and acidic residues" evidence="2">
    <location>
        <begin position="131"/>
        <end position="141"/>
    </location>
</feature>
<dbReference type="GeneID" id="117235286"/>
<name>A0A6J3KLC1_9HYME</name>
<evidence type="ECO:0000256" key="2">
    <source>
        <dbReference type="SAM" id="MobiDB-lite"/>
    </source>
</evidence>
<feature type="compositionally biased region" description="Low complexity" evidence="2">
    <location>
        <begin position="446"/>
        <end position="459"/>
    </location>
</feature>
<evidence type="ECO:0000256" key="1">
    <source>
        <dbReference type="SAM" id="Coils"/>
    </source>
</evidence>
<feature type="region of interest" description="Disordered" evidence="2">
    <location>
        <begin position="522"/>
        <end position="547"/>
    </location>
</feature>